<feature type="transmembrane region" description="Helical" evidence="6">
    <location>
        <begin position="6"/>
        <end position="24"/>
    </location>
</feature>
<dbReference type="GO" id="GO:1990195">
    <property type="term" value="C:macrolide transmembrane transporter complex"/>
    <property type="evidence" value="ECO:0007669"/>
    <property type="project" value="InterPro"/>
</dbReference>
<proteinExistence type="inferred from homology"/>
<dbReference type="RefSeq" id="WP_095031008.1">
    <property type="nucleotide sequence ID" value="NZ_NQKL01000026.1"/>
</dbReference>
<evidence type="ECO:0000313" key="10">
    <source>
        <dbReference type="EMBL" id="OZY39543.1"/>
    </source>
</evidence>
<evidence type="ECO:0000256" key="5">
    <source>
        <dbReference type="SAM" id="Coils"/>
    </source>
</evidence>
<dbReference type="InterPro" id="IPR058627">
    <property type="entry name" value="MdtA-like_C"/>
</dbReference>
<dbReference type="GO" id="GO:1990281">
    <property type="term" value="C:efflux pump complex"/>
    <property type="evidence" value="ECO:0007669"/>
    <property type="project" value="TreeGrafter"/>
</dbReference>
<keyword evidence="6" id="KW-1133">Transmembrane helix</keyword>
<keyword evidence="6" id="KW-0472">Membrane</keyword>
<dbReference type="Gene3D" id="2.40.30.170">
    <property type="match status" value="1"/>
</dbReference>
<dbReference type="NCBIfam" id="TIGR01730">
    <property type="entry name" value="RND_mfp"/>
    <property type="match status" value="1"/>
</dbReference>
<dbReference type="Pfam" id="PF25917">
    <property type="entry name" value="BSH_RND"/>
    <property type="match status" value="1"/>
</dbReference>
<dbReference type="PANTHER" id="PTHR30469:SF33">
    <property type="entry name" value="SLR1207 PROTEIN"/>
    <property type="match status" value="1"/>
</dbReference>
<dbReference type="GO" id="GO:0015562">
    <property type="term" value="F:efflux transmembrane transporter activity"/>
    <property type="evidence" value="ECO:0007669"/>
    <property type="project" value="TreeGrafter"/>
</dbReference>
<accession>A0A266LNE1</accession>
<comment type="caution">
    <text evidence="10">The sequence shown here is derived from an EMBL/GenBank/DDBJ whole genome shotgun (WGS) entry which is preliminary data.</text>
</comment>
<dbReference type="InterPro" id="IPR058636">
    <property type="entry name" value="Beta-barrel_YknX"/>
</dbReference>
<feature type="coiled-coil region" evidence="5">
    <location>
        <begin position="135"/>
        <end position="169"/>
    </location>
</feature>
<feature type="domain" description="YknX-like beta-barrel" evidence="9">
    <location>
        <begin position="219"/>
        <end position="308"/>
    </location>
</feature>
<gene>
    <name evidence="10" type="ORF">CJF43_22250</name>
</gene>
<reference evidence="10 11" key="1">
    <citation type="submission" date="2017-08" db="EMBL/GenBank/DDBJ databases">
        <title>Genomic and metabolic characterisation of spoilage-associated Pseudomonas species.</title>
        <authorList>
            <person name="Stanborough T."/>
            <person name="Fegan N."/>
            <person name="Powell S.M."/>
            <person name="Singh T."/>
            <person name="Tamplin M.L."/>
            <person name="Chandry P.S."/>
        </authorList>
    </citation>
    <scope>NUCLEOTIDE SEQUENCE [LARGE SCALE GENOMIC DNA]</scope>
    <source>
        <strain evidence="10 11">F1820</strain>
    </source>
</reference>
<dbReference type="InterPro" id="IPR058625">
    <property type="entry name" value="MdtA-like_BSH"/>
</dbReference>
<dbReference type="InterPro" id="IPR006143">
    <property type="entry name" value="RND_pump_MFP"/>
</dbReference>
<dbReference type="Gene3D" id="6.10.140.1990">
    <property type="match status" value="1"/>
</dbReference>
<protein>
    <submittedName>
        <fullName evidence="10">Uncharacterized protein</fullName>
    </submittedName>
</protein>
<evidence type="ECO:0000256" key="4">
    <source>
        <dbReference type="ARBA" id="ARBA00023054"/>
    </source>
</evidence>
<dbReference type="GO" id="GO:0019898">
    <property type="term" value="C:extrinsic component of membrane"/>
    <property type="evidence" value="ECO:0007669"/>
    <property type="project" value="InterPro"/>
</dbReference>
<comment type="similarity">
    <text evidence="2">Belongs to the membrane fusion protein (MFP) (TC 8.A.1) family.</text>
</comment>
<evidence type="ECO:0000313" key="11">
    <source>
        <dbReference type="Proteomes" id="UP000216113"/>
    </source>
</evidence>
<evidence type="ECO:0000256" key="3">
    <source>
        <dbReference type="ARBA" id="ARBA00022448"/>
    </source>
</evidence>
<keyword evidence="3" id="KW-0813">Transport</keyword>
<evidence type="ECO:0000256" key="1">
    <source>
        <dbReference type="ARBA" id="ARBA00004196"/>
    </source>
</evidence>
<evidence type="ECO:0000259" key="7">
    <source>
        <dbReference type="Pfam" id="PF25917"/>
    </source>
</evidence>
<evidence type="ECO:0000259" key="8">
    <source>
        <dbReference type="Pfam" id="PF25967"/>
    </source>
</evidence>
<dbReference type="InterPro" id="IPR030190">
    <property type="entry name" value="MacA_alpha-hairpin_sf"/>
</dbReference>
<comment type="subcellular location">
    <subcellularLocation>
        <location evidence="1">Cell envelope</location>
    </subcellularLocation>
</comment>
<dbReference type="EMBL" id="NQKL01000026">
    <property type="protein sequence ID" value="OZY39543.1"/>
    <property type="molecule type" value="Genomic_DNA"/>
</dbReference>
<dbReference type="GO" id="GO:1990961">
    <property type="term" value="P:xenobiotic detoxification by transmembrane export across the plasma membrane"/>
    <property type="evidence" value="ECO:0007669"/>
    <property type="project" value="InterPro"/>
</dbReference>
<feature type="domain" description="Multidrug resistance protein MdtA-like C-terminal permuted SH3" evidence="8">
    <location>
        <begin position="316"/>
        <end position="374"/>
    </location>
</feature>
<dbReference type="GO" id="GO:0030313">
    <property type="term" value="C:cell envelope"/>
    <property type="evidence" value="ECO:0007669"/>
    <property type="project" value="UniProtKB-SubCell"/>
</dbReference>
<name>A0A266LNE1_PSEFR</name>
<dbReference type="Gene3D" id="2.40.50.100">
    <property type="match status" value="1"/>
</dbReference>
<dbReference type="PANTHER" id="PTHR30469">
    <property type="entry name" value="MULTIDRUG RESISTANCE PROTEIN MDTA"/>
    <property type="match status" value="1"/>
</dbReference>
<dbReference type="AlphaFoldDB" id="A0A266LNE1"/>
<dbReference type="Pfam" id="PF25990">
    <property type="entry name" value="Beta-barrel_YknX"/>
    <property type="match status" value="1"/>
</dbReference>
<evidence type="ECO:0000259" key="9">
    <source>
        <dbReference type="Pfam" id="PF25990"/>
    </source>
</evidence>
<keyword evidence="6" id="KW-0812">Transmembrane</keyword>
<keyword evidence="4 5" id="KW-0175">Coiled coil</keyword>
<dbReference type="Pfam" id="PF25967">
    <property type="entry name" value="RND-MFP_C"/>
    <property type="match status" value="1"/>
</dbReference>
<dbReference type="SUPFAM" id="SSF111369">
    <property type="entry name" value="HlyD-like secretion proteins"/>
    <property type="match status" value="1"/>
</dbReference>
<sequence>MRYKWIVFIVGLGVLSSFVFYGLLKRSDEVNHIVAPVINMDMESLVLATGPIVATGLIDVGAQVNGQVKTVHVRLGDKVKKGQVLVEIDPQLQENALNKAKAGRDLLLAQQQARNKALKRAESVFARQQTLLLADASAKRDLEQAEVELENARAEVSVLRSQIHLAQIEMDSAVANLGYTKIKAPADGEIIAIVTKEGQTIVSAQTSPTILIMGNMDRMTVKARISESDIVRVRVDQKVVFTVTGAPERSFESKILAVELLPESVVTDSKELTKSDATSNVPVYYNAIFEVDNHDRLLKPLMTANIKIIQESVGQVMAIPIAALGGMQSASNLYEVRLLSAKREVVVKSVAIGLRNNTHVQVVSGLELGDNVILE</sequence>
<evidence type="ECO:0000256" key="2">
    <source>
        <dbReference type="ARBA" id="ARBA00009477"/>
    </source>
</evidence>
<organism evidence="10 11">
    <name type="scientific">Pseudomonas fragi</name>
    <dbReference type="NCBI Taxonomy" id="296"/>
    <lineage>
        <taxon>Bacteria</taxon>
        <taxon>Pseudomonadati</taxon>
        <taxon>Pseudomonadota</taxon>
        <taxon>Gammaproteobacteria</taxon>
        <taxon>Pseudomonadales</taxon>
        <taxon>Pseudomonadaceae</taxon>
        <taxon>Pseudomonas</taxon>
    </lineage>
</organism>
<feature type="domain" description="Multidrug resistance protein MdtA-like barrel-sandwich hybrid" evidence="7">
    <location>
        <begin position="58"/>
        <end position="212"/>
    </location>
</feature>
<evidence type="ECO:0000256" key="6">
    <source>
        <dbReference type="SAM" id="Phobius"/>
    </source>
</evidence>
<dbReference type="Proteomes" id="UP000216113">
    <property type="component" value="Unassembled WGS sequence"/>
</dbReference>